<protein>
    <submittedName>
        <fullName evidence="3">Uncharacterized protein</fullName>
    </submittedName>
</protein>
<reference evidence="3" key="1">
    <citation type="submission" date="2019-08" db="EMBL/GenBank/DDBJ databases">
        <title>The improved chromosome-level genome for the pearl oyster Pinctada fucata martensii using PacBio sequencing and Hi-C.</title>
        <authorList>
            <person name="Zheng Z."/>
        </authorList>
    </citation>
    <scope>NUCLEOTIDE SEQUENCE</scope>
    <source>
        <strain evidence="3">ZZ-2019</strain>
        <tissue evidence="3">Adductor muscle</tissue>
    </source>
</reference>
<feature type="compositionally biased region" description="Polar residues" evidence="1">
    <location>
        <begin position="163"/>
        <end position="175"/>
    </location>
</feature>
<organism evidence="3 4">
    <name type="scientific">Pinctada imbricata</name>
    <name type="common">Atlantic pearl-oyster</name>
    <name type="synonym">Pinctada martensii</name>
    <dbReference type="NCBI Taxonomy" id="66713"/>
    <lineage>
        <taxon>Eukaryota</taxon>
        <taxon>Metazoa</taxon>
        <taxon>Spiralia</taxon>
        <taxon>Lophotrochozoa</taxon>
        <taxon>Mollusca</taxon>
        <taxon>Bivalvia</taxon>
        <taxon>Autobranchia</taxon>
        <taxon>Pteriomorphia</taxon>
        <taxon>Pterioida</taxon>
        <taxon>Pterioidea</taxon>
        <taxon>Pteriidae</taxon>
        <taxon>Pinctada</taxon>
    </lineage>
</organism>
<feature type="non-terminal residue" evidence="3">
    <location>
        <position position="1"/>
    </location>
</feature>
<keyword evidence="2" id="KW-0472">Membrane</keyword>
<feature type="region of interest" description="Disordered" evidence="1">
    <location>
        <begin position="84"/>
        <end position="222"/>
    </location>
</feature>
<dbReference type="EMBL" id="VSWD01000008">
    <property type="protein sequence ID" value="KAK3095303.1"/>
    <property type="molecule type" value="Genomic_DNA"/>
</dbReference>
<comment type="caution">
    <text evidence="3">The sequence shown here is derived from an EMBL/GenBank/DDBJ whole genome shotgun (WGS) entry which is preliminary data.</text>
</comment>
<evidence type="ECO:0000256" key="2">
    <source>
        <dbReference type="SAM" id="Phobius"/>
    </source>
</evidence>
<evidence type="ECO:0000313" key="4">
    <source>
        <dbReference type="Proteomes" id="UP001186944"/>
    </source>
</evidence>
<proteinExistence type="predicted"/>
<feature type="compositionally biased region" description="Acidic residues" evidence="1">
    <location>
        <begin position="121"/>
        <end position="135"/>
    </location>
</feature>
<evidence type="ECO:0000313" key="3">
    <source>
        <dbReference type="EMBL" id="KAK3095303.1"/>
    </source>
</evidence>
<feature type="compositionally biased region" description="Polar residues" evidence="1">
    <location>
        <begin position="185"/>
        <end position="196"/>
    </location>
</feature>
<keyword evidence="2" id="KW-0812">Transmembrane</keyword>
<evidence type="ECO:0000256" key="1">
    <source>
        <dbReference type="SAM" id="MobiDB-lite"/>
    </source>
</evidence>
<accession>A0AA88Y0B8</accession>
<keyword evidence="4" id="KW-1185">Reference proteome</keyword>
<feature type="compositionally biased region" description="Basic and acidic residues" evidence="1">
    <location>
        <begin position="204"/>
        <end position="222"/>
    </location>
</feature>
<gene>
    <name evidence="3" type="ORF">FSP39_012986</name>
</gene>
<keyword evidence="2" id="KW-1133">Transmembrane helix</keyword>
<feature type="transmembrane region" description="Helical" evidence="2">
    <location>
        <begin position="17"/>
        <end position="39"/>
    </location>
</feature>
<dbReference type="Proteomes" id="UP001186944">
    <property type="component" value="Unassembled WGS sequence"/>
</dbReference>
<name>A0AA88Y0B8_PINIB</name>
<sequence length="270" mass="31240">QYKNAVEEFYADPNNRAMYLVLPLIILVYGGCSSIYCIYKCRRYLKRRRLENQMKDMKREDSPTCSTNIEDQQDSELITVHKTMNNNDYPSDVPRPIPIMTKKPVSPEPPMVRASSRNTLEEEGMSLDDLEEELETESKKQEEETSFTESKPKSAGIYPQLAPQETRSSSTSSEKGQNREKANDGAQSRKSVSPMQESRPVSKLPEEKESNKKDLPKVKKFSDLTPQDVEDILNYYNDKKHMPDVIPDDTENMLPIRRKANKWKYRVFNA</sequence>
<dbReference type="AlphaFoldDB" id="A0AA88Y0B8"/>